<dbReference type="EnsemblPlants" id="Pp3c4_15220V3.1">
    <property type="protein sequence ID" value="PAC:32919530.CDS.1"/>
    <property type="gene ID" value="Pp3c4_15220"/>
</dbReference>
<gene>
    <name evidence="1" type="ORF">PHYPA_006247</name>
</gene>
<dbReference type="PaxDb" id="3218-PP1S13_417V6.1"/>
<reference evidence="1 3" key="1">
    <citation type="journal article" date="2008" name="Science">
        <title>The Physcomitrella genome reveals evolutionary insights into the conquest of land by plants.</title>
        <authorList>
            <person name="Rensing S."/>
            <person name="Lang D."/>
            <person name="Zimmer A."/>
            <person name="Terry A."/>
            <person name="Salamov A."/>
            <person name="Shapiro H."/>
            <person name="Nishiyama T."/>
            <person name="Perroud P.-F."/>
            <person name="Lindquist E."/>
            <person name="Kamisugi Y."/>
            <person name="Tanahashi T."/>
            <person name="Sakakibara K."/>
            <person name="Fujita T."/>
            <person name="Oishi K."/>
            <person name="Shin-I T."/>
            <person name="Kuroki Y."/>
            <person name="Toyoda A."/>
            <person name="Suzuki Y."/>
            <person name="Hashimoto A."/>
            <person name="Yamaguchi K."/>
            <person name="Sugano A."/>
            <person name="Kohara Y."/>
            <person name="Fujiyama A."/>
            <person name="Anterola A."/>
            <person name="Aoki S."/>
            <person name="Ashton N."/>
            <person name="Barbazuk W.B."/>
            <person name="Barker E."/>
            <person name="Bennetzen J."/>
            <person name="Bezanilla M."/>
            <person name="Blankenship R."/>
            <person name="Cho S.H."/>
            <person name="Dutcher S."/>
            <person name="Estelle M."/>
            <person name="Fawcett J.A."/>
            <person name="Gundlach H."/>
            <person name="Hanada K."/>
            <person name="Heyl A."/>
            <person name="Hicks K.A."/>
            <person name="Hugh J."/>
            <person name="Lohr M."/>
            <person name="Mayer K."/>
            <person name="Melkozernov A."/>
            <person name="Murata T."/>
            <person name="Nelson D."/>
            <person name="Pils B."/>
            <person name="Prigge M."/>
            <person name="Reiss B."/>
            <person name="Renner T."/>
            <person name="Rombauts S."/>
            <person name="Rushton P."/>
            <person name="Sanderfoot A."/>
            <person name="Schween G."/>
            <person name="Shiu S.-H."/>
            <person name="Stueber K."/>
            <person name="Theodoulou F.L."/>
            <person name="Tu H."/>
            <person name="Van de Peer Y."/>
            <person name="Verrier P.J."/>
            <person name="Waters E."/>
            <person name="Wood A."/>
            <person name="Yang L."/>
            <person name="Cove D."/>
            <person name="Cuming A."/>
            <person name="Hasebe M."/>
            <person name="Lucas S."/>
            <person name="Mishler D.B."/>
            <person name="Reski R."/>
            <person name="Grigoriev I."/>
            <person name="Quatrano R.S."/>
            <person name="Boore J.L."/>
        </authorList>
    </citation>
    <scope>NUCLEOTIDE SEQUENCE [LARGE SCALE GENOMIC DNA]</scope>
    <source>
        <strain evidence="2 3">cv. Gransden 2004</strain>
    </source>
</reference>
<evidence type="ECO:0000313" key="2">
    <source>
        <dbReference type="EnsemblPlants" id="PAC:32919530.CDS.1"/>
    </source>
</evidence>
<evidence type="ECO:0000313" key="3">
    <source>
        <dbReference type="Proteomes" id="UP000006727"/>
    </source>
</evidence>
<dbReference type="Gramene" id="Pp3c4_15220V3.2">
    <property type="protein sequence ID" value="PAC:32919531.CDS.1"/>
    <property type="gene ID" value="Pp3c4_15220"/>
</dbReference>
<sequence>MVALNLRLVSGPSVVAASTSSAALPGPVPRSASHHGQLDSAVFGQTEVIWTGLRHHASLIHSSTLFVMPLPGFATLINVLACISWGSRHPRVHLLGVTASSRASPGSHGILACISWGSRHPRVHLLGVTASSRASPGGHGILASVATVVTSVPFEAVDEPPSLATVTSP</sequence>
<reference evidence="1 3" key="2">
    <citation type="journal article" date="2018" name="Plant J.">
        <title>The Physcomitrella patens chromosome-scale assembly reveals moss genome structure and evolution.</title>
        <authorList>
            <person name="Lang D."/>
            <person name="Ullrich K.K."/>
            <person name="Murat F."/>
            <person name="Fuchs J."/>
            <person name="Jenkins J."/>
            <person name="Haas F.B."/>
            <person name="Piednoel M."/>
            <person name="Gundlach H."/>
            <person name="Van Bel M."/>
            <person name="Meyberg R."/>
            <person name="Vives C."/>
            <person name="Morata J."/>
            <person name="Symeonidi A."/>
            <person name="Hiss M."/>
            <person name="Muchero W."/>
            <person name="Kamisugi Y."/>
            <person name="Saleh O."/>
            <person name="Blanc G."/>
            <person name="Decker E.L."/>
            <person name="van Gessel N."/>
            <person name="Grimwood J."/>
            <person name="Hayes R.D."/>
            <person name="Graham S.W."/>
            <person name="Gunter L.E."/>
            <person name="McDaniel S.F."/>
            <person name="Hoernstein S.N.W."/>
            <person name="Larsson A."/>
            <person name="Li F.W."/>
            <person name="Perroud P.F."/>
            <person name="Phillips J."/>
            <person name="Ranjan P."/>
            <person name="Rokshar D.S."/>
            <person name="Rothfels C.J."/>
            <person name="Schneider L."/>
            <person name="Shu S."/>
            <person name="Stevenson D.W."/>
            <person name="Thummler F."/>
            <person name="Tillich M."/>
            <person name="Villarreal Aguilar J.C."/>
            <person name="Widiez T."/>
            <person name="Wong G.K."/>
            <person name="Wymore A."/>
            <person name="Zhang Y."/>
            <person name="Zimmer A.D."/>
            <person name="Quatrano R.S."/>
            <person name="Mayer K.F.X."/>
            <person name="Goodstein D."/>
            <person name="Casacuberta J.M."/>
            <person name="Vandepoele K."/>
            <person name="Reski R."/>
            <person name="Cuming A.C."/>
            <person name="Tuskan G.A."/>
            <person name="Maumus F."/>
            <person name="Salse J."/>
            <person name="Schmutz J."/>
            <person name="Rensing S.A."/>
        </authorList>
    </citation>
    <scope>NUCLEOTIDE SEQUENCE [LARGE SCALE GENOMIC DNA]</scope>
    <source>
        <strain evidence="2 3">cv. Gransden 2004</strain>
    </source>
</reference>
<dbReference type="Gramene" id="Pp3c4_15220V3.1">
    <property type="protein sequence ID" value="PAC:32919530.CDS.1"/>
    <property type="gene ID" value="Pp3c4_15220"/>
</dbReference>
<name>A0A2K1KNK0_PHYPA</name>
<reference evidence="2" key="3">
    <citation type="submission" date="2020-12" db="UniProtKB">
        <authorList>
            <consortium name="EnsemblPlants"/>
        </authorList>
    </citation>
    <scope>IDENTIFICATION</scope>
</reference>
<dbReference type="EMBL" id="ABEU02000004">
    <property type="protein sequence ID" value="PNR55350.1"/>
    <property type="molecule type" value="Genomic_DNA"/>
</dbReference>
<dbReference type="InParanoid" id="A0A2K1KNK0"/>
<dbReference type="EnsemblPlants" id="Pp3c4_15220V3.2">
    <property type="protein sequence ID" value="PAC:32919531.CDS.1"/>
    <property type="gene ID" value="Pp3c4_15220"/>
</dbReference>
<accession>A0A2K1KNK0</accession>
<dbReference type="Proteomes" id="UP000006727">
    <property type="component" value="Chromosome 4"/>
</dbReference>
<protein>
    <submittedName>
        <fullName evidence="1 2">Uncharacterized protein</fullName>
    </submittedName>
</protein>
<organism evidence="1">
    <name type="scientific">Physcomitrium patens</name>
    <name type="common">Spreading-leaved earth moss</name>
    <name type="synonym">Physcomitrella patens</name>
    <dbReference type="NCBI Taxonomy" id="3218"/>
    <lineage>
        <taxon>Eukaryota</taxon>
        <taxon>Viridiplantae</taxon>
        <taxon>Streptophyta</taxon>
        <taxon>Embryophyta</taxon>
        <taxon>Bryophyta</taxon>
        <taxon>Bryophytina</taxon>
        <taxon>Bryopsida</taxon>
        <taxon>Funariidae</taxon>
        <taxon>Funariales</taxon>
        <taxon>Funariaceae</taxon>
        <taxon>Physcomitrium</taxon>
    </lineage>
</organism>
<keyword evidence="3" id="KW-1185">Reference proteome</keyword>
<dbReference type="AlphaFoldDB" id="A0A2K1KNK0"/>
<evidence type="ECO:0000313" key="1">
    <source>
        <dbReference type="EMBL" id="PNR55350.1"/>
    </source>
</evidence>
<proteinExistence type="predicted"/>